<dbReference type="STRING" id="1430326.B8W66_03745"/>
<dbReference type="Proteomes" id="UP000193247">
    <property type="component" value="Unassembled WGS sequence"/>
</dbReference>
<dbReference type="OrthoDB" id="8907583at2"/>
<evidence type="ECO:0000313" key="2">
    <source>
        <dbReference type="Proteomes" id="UP000193247"/>
    </source>
</evidence>
<reference evidence="1 2" key="1">
    <citation type="submission" date="2017-04" db="EMBL/GenBank/DDBJ databases">
        <title>The new phylogeny of genus Mycobacterium.</title>
        <authorList>
            <person name="Tortoli E."/>
            <person name="Trovato A."/>
            <person name="Cirillo D.M."/>
        </authorList>
    </citation>
    <scope>NUCLEOTIDE SEQUENCE [LARGE SCALE GENOMIC DNA]</scope>
    <source>
        <strain evidence="1 2">TBL 1200985</strain>
    </source>
</reference>
<gene>
    <name evidence="1" type="ORF">B8W66_03745</name>
</gene>
<proteinExistence type="predicted"/>
<dbReference type="SUPFAM" id="SSF50475">
    <property type="entry name" value="FMN-binding split barrel"/>
    <property type="match status" value="1"/>
</dbReference>
<organism evidence="1 2">
    <name type="scientific">Mycobacterium decipiens</name>
    <dbReference type="NCBI Taxonomy" id="1430326"/>
    <lineage>
        <taxon>Bacteria</taxon>
        <taxon>Bacillati</taxon>
        <taxon>Actinomycetota</taxon>
        <taxon>Actinomycetes</taxon>
        <taxon>Mycobacteriales</taxon>
        <taxon>Mycobacteriaceae</taxon>
        <taxon>Mycobacterium</taxon>
    </lineage>
</organism>
<comment type="caution">
    <text evidence="1">The sequence shown here is derived from an EMBL/GenBank/DDBJ whole genome shotgun (WGS) entry which is preliminary data.</text>
</comment>
<dbReference type="AlphaFoldDB" id="A0A1X2M0T7"/>
<dbReference type="RefSeq" id="WP_085323669.1">
    <property type="nucleotide sequence ID" value="NZ_NCXP01000002.1"/>
</dbReference>
<evidence type="ECO:0000313" key="1">
    <source>
        <dbReference type="EMBL" id="OSC42661.1"/>
    </source>
</evidence>
<dbReference type="EMBL" id="NCXP01000002">
    <property type="protein sequence ID" value="OSC42661.1"/>
    <property type="molecule type" value="Genomic_DNA"/>
</dbReference>
<sequence length="145" mass="15403">MGAKKVDLKRLAAALPDYPFAYLITVDDGYRVHTVTVEPVLRELGDGPGHPEAPRALLDVGVIGGRTRKNVAHRSDVTLLWPPFEPGGYSLIVDGRAEASDAGPDDETARCGVVPTRALLHRDAAPDSPAAAKGCLHDCVVFSQP</sequence>
<name>A0A1X2M0T7_9MYCO</name>
<protein>
    <recommendedName>
        <fullName evidence="3">Pyridoxamine 5'-phosphate oxidase putative domain-containing protein</fullName>
    </recommendedName>
</protein>
<keyword evidence="2" id="KW-1185">Reference proteome</keyword>
<accession>A0A1X2M0T7</accession>
<evidence type="ECO:0008006" key="3">
    <source>
        <dbReference type="Google" id="ProtNLM"/>
    </source>
</evidence>